<proteinExistence type="predicted"/>
<name>A0A0E9UM37_ANGAN</name>
<organism evidence="1">
    <name type="scientific">Anguilla anguilla</name>
    <name type="common">European freshwater eel</name>
    <name type="synonym">Muraena anguilla</name>
    <dbReference type="NCBI Taxonomy" id="7936"/>
    <lineage>
        <taxon>Eukaryota</taxon>
        <taxon>Metazoa</taxon>
        <taxon>Chordata</taxon>
        <taxon>Craniata</taxon>
        <taxon>Vertebrata</taxon>
        <taxon>Euteleostomi</taxon>
        <taxon>Actinopterygii</taxon>
        <taxon>Neopterygii</taxon>
        <taxon>Teleostei</taxon>
        <taxon>Anguilliformes</taxon>
        <taxon>Anguillidae</taxon>
        <taxon>Anguilla</taxon>
    </lineage>
</organism>
<evidence type="ECO:0000313" key="1">
    <source>
        <dbReference type="EMBL" id="JAH66038.1"/>
    </source>
</evidence>
<protein>
    <submittedName>
        <fullName evidence="1">Uncharacterized protein</fullName>
    </submittedName>
</protein>
<dbReference type="EMBL" id="GBXM01042539">
    <property type="protein sequence ID" value="JAH66038.1"/>
    <property type="molecule type" value="Transcribed_RNA"/>
</dbReference>
<sequence>MCRLFKQLLVMHSNDEALLVTLIPLIESTASKLQRRNELFQPGRYTKHYVNVYKKNDRNRSLQLFGFR</sequence>
<reference evidence="1" key="1">
    <citation type="submission" date="2014-11" db="EMBL/GenBank/DDBJ databases">
        <authorList>
            <person name="Amaro Gonzalez C."/>
        </authorList>
    </citation>
    <scope>NUCLEOTIDE SEQUENCE</scope>
</reference>
<dbReference type="AlphaFoldDB" id="A0A0E9UM37"/>
<accession>A0A0E9UM37</accession>
<reference evidence="1" key="2">
    <citation type="journal article" date="2015" name="Fish Shellfish Immunol.">
        <title>Early steps in the European eel (Anguilla anguilla)-Vibrio vulnificus interaction in the gills: Role of the RtxA13 toxin.</title>
        <authorList>
            <person name="Callol A."/>
            <person name="Pajuelo D."/>
            <person name="Ebbesson L."/>
            <person name="Teles M."/>
            <person name="MacKenzie S."/>
            <person name="Amaro C."/>
        </authorList>
    </citation>
    <scope>NUCLEOTIDE SEQUENCE</scope>
</reference>